<dbReference type="RefSeq" id="WP_244054547.1">
    <property type="nucleotide sequence ID" value="NZ_BQXH01000003.1"/>
</dbReference>
<protein>
    <submittedName>
        <fullName evidence="4">CAAX amino protease</fullName>
    </submittedName>
</protein>
<dbReference type="PANTHER" id="PTHR36435">
    <property type="entry name" value="SLR1288 PROTEIN"/>
    <property type="match status" value="1"/>
</dbReference>
<feature type="transmembrane region" description="Helical" evidence="2">
    <location>
        <begin position="34"/>
        <end position="52"/>
    </location>
</feature>
<dbReference type="EMBL" id="BQXH01000003">
    <property type="protein sequence ID" value="GKS80771.1"/>
    <property type="molecule type" value="Genomic_DNA"/>
</dbReference>
<keyword evidence="4" id="KW-0645">Protease</keyword>
<dbReference type="Pfam" id="PF02517">
    <property type="entry name" value="Rce1-like"/>
    <property type="match status" value="1"/>
</dbReference>
<feature type="transmembrane region" description="Helical" evidence="2">
    <location>
        <begin position="73"/>
        <end position="98"/>
    </location>
</feature>
<dbReference type="InterPro" id="IPR003675">
    <property type="entry name" value="Rce1/LyrA-like_dom"/>
</dbReference>
<dbReference type="Proteomes" id="UP001055149">
    <property type="component" value="Unassembled WGS sequence"/>
</dbReference>
<comment type="similarity">
    <text evidence="1">Belongs to the UPF0177 family.</text>
</comment>
<evidence type="ECO:0000259" key="3">
    <source>
        <dbReference type="Pfam" id="PF02517"/>
    </source>
</evidence>
<evidence type="ECO:0000313" key="4">
    <source>
        <dbReference type="EMBL" id="GKS80771.1"/>
    </source>
</evidence>
<sequence length="209" mass="23655">MTLKKNSLSLLLGYLILVLCQQLSFRLISNNDLLYPLQTIINLAGALILLFLSKHFNHQNQLEEKAAPVWWQFTAWAGGGALALLLFQKIFLWFEITFLSQPVISENTSQLTAIAAKYPYYLLVIVVTEPIIEELLFRKVLFGNLTFWFKPWQAALFSSLLFSLAHGDGHFLTYSVIGLILCFIYAKTGKLSAAMTSHVLMNLLVLLIN</sequence>
<feature type="domain" description="CAAX prenyl protease 2/Lysostaphin resistance protein A-like" evidence="3">
    <location>
        <begin position="119"/>
        <end position="204"/>
    </location>
</feature>
<keyword evidence="2" id="KW-0472">Membrane</keyword>
<comment type="caution">
    <text evidence="4">The sequence shown here is derived from an EMBL/GenBank/DDBJ whole genome shotgun (WGS) entry which is preliminary data.</text>
</comment>
<name>A0ABQ5JJ79_9LACO</name>
<accession>A0ABQ5JJ79</accession>
<dbReference type="InterPro" id="IPR052710">
    <property type="entry name" value="CAAX_protease"/>
</dbReference>
<gene>
    <name evidence="4" type="ORF">LPAF129_04560</name>
</gene>
<keyword evidence="2" id="KW-0812">Transmembrane</keyword>
<dbReference type="PANTHER" id="PTHR36435:SF6">
    <property type="entry name" value="ABORTIVE INFECTION PROTEIN"/>
    <property type="match status" value="1"/>
</dbReference>
<evidence type="ECO:0000313" key="5">
    <source>
        <dbReference type="Proteomes" id="UP001055149"/>
    </source>
</evidence>
<reference evidence="4" key="1">
    <citation type="journal article" date="2022" name="Int. J. Syst. Evol. Microbiol.">
        <title>A novel species of lactic acid bacteria, Ligilactobacillus pabuli sp. nov., isolated from alfalfa silage.</title>
        <authorList>
            <person name="Tohno M."/>
            <person name="Tanizawa Y."/>
            <person name="Sawada H."/>
            <person name="Sakamoto M."/>
            <person name="Ohkuma M."/>
            <person name="Kobayashi H."/>
        </authorList>
    </citation>
    <scope>NUCLEOTIDE SEQUENCE</scope>
    <source>
        <strain evidence="4">AF129</strain>
    </source>
</reference>
<evidence type="ECO:0000256" key="2">
    <source>
        <dbReference type="SAM" id="Phobius"/>
    </source>
</evidence>
<keyword evidence="2" id="KW-1133">Transmembrane helix</keyword>
<dbReference type="GO" id="GO:0008233">
    <property type="term" value="F:peptidase activity"/>
    <property type="evidence" value="ECO:0007669"/>
    <property type="project" value="UniProtKB-KW"/>
</dbReference>
<feature type="transmembrane region" description="Helical" evidence="2">
    <location>
        <begin position="171"/>
        <end position="188"/>
    </location>
</feature>
<keyword evidence="5" id="KW-1185">Reference proteome</keyword>
<evidence type="ECO:0000256" key="1">
    <source>
        <dbReference type="ARBA" id="ARBA00009067"/>
    </source>
</evidence>
<proteinExistence type="inferred from homology"/>
<dbReference type="GO" id="GO:0006508">
    <property type="term" value="P:proteolysis"/>
    <property type="evidence" value="ECO:0007669"/>
    <property type="project" value="UniProtKB-KW"/>
</dbReference>
<keyword evidence="4" id="KW-0378">Hydrolase</keyword>
<organism evidence="4 5">
    <name type="scientific">Ligilactobacillus pabuli</name>
    <dbReference type="NCBI Taxonomy" id="2886039"/>
    <lineage>
        <taxon>Bacteria</taxon>
        <taxon>Bacillati</taxon>
        <taxon>Bacillota</taxon>
        <taxon>Bacilli</taxon>
        <taxon>Lactobacillales</taxon>
        <taxon>Lactobacillaceae</taxon>
        <taxon>Ligilactobacillus</taxon>
    </lineage>
</organism>